<gene>
    <name evidence="3" type="ORF">LNAT_P0410</name>
</gene>
<dbReference type="InterPro" id="IPR002843">
    <property type="entry name" value="ATPase_V0-cplx_csu/dsu"/>
</dbReference>
<dbReference type="EMBL" id="BDME01000001">
    <property type="protein sequence ID" value="GAX87115.1"/>
    <property type="molecule type" value="Genomic_DNA"/>
</dbReference>
<dbReference type="GO" id="GO:0046961">
    <property type="term" value="F:proton-transporting ATPase activity, rotational mechanism"/>
    <property type="evidence" value="ECO:0007669"/>
    <property type="project" value="InterPro"/>
</dbReference>
<evidence type="ECO:0000313" key="3">
    <source>
        <dbReference type="EMBL" id="GAX87115.1"/>
    </source>
</evidence>
<name>A0A292YCQ3_9BACT</name>
<dbReference type="Pfam" id="PF01992">
    <property type="entry name" value="vATP-synt_AC39"/>
    <property type="match status" value="1"/>
</dbReference>
<reference evidence="3 4" key="1">
    <citation type="journal article" date="2017" name="Syst. Appl. Microbiol.">
        <title>Lebetimonas natsushimae sp. nov., a novel strictly anaerobic, moderately thermophilic chemoautotroph isolated from a deep-sea hydrothermal vent polychaete nest in the Mid-Okinawa Trough.</title>
        <authorList>
            <person name="Nagata R."/>
            <person name="Takaki Y."/>
            <person name="Tame A."/>
            <person name="Nunoura T."/>
            <person name="Muto H."/>
            <person name="Mino S."/>
            <person name="Sawayama S."/>
            <person name="Takai K."/>
            <person name="Nakagawa S."/>
        </authorList>
    </citation>
    <scope>NUCLEOTIDE SEQUENCE [LARGE SCALE GENOMIC DNA]</scope>
    <source>
        <strain evidence="3 4">HS1857</strain>
    </source>
</reference>
<comment type="caution">
    <text evidence="3">The sequence shown here is derived from an EMBL/GenBank/DDBJ whole genome shotgun (WGS) entry which is preliminary data.</text>
</comment>
<dbReference type="SUPFAM" id="SSF103486">
    <property type="entry name" value="V-type ATP synthase subunit C"/>
    <property type="match status" value="1"/>
</dbReference>
<organism evidence="3 4">
    <name type="scientific">Lebetimonas natsushimae</name>
    <dbReference type="NCBI Taxonomy" id="1936991"/>
    <lineage>
        <taxon>Bacteria</taxon>
        <taxon>Pseudomonadati</taxon>
        <taxon>Campylobacterota</taxon>
        <taxon>Epsilonproteobacteria</taxon>
        <taxon>Nautiliales</taxon>
        <taxon>Nautiliaceae</taxon>
        <taxon>Lebetimonas</taxon>
    </lineage>
</organism>
<keyword evidence="1" id="KW-0813">Transport</keyword>
<keyword evidence="4" id="KW-1185">Reference proteome</keyword>
<sequence length="244" mass="28794">MSALKYAYVNALVRSLKTKEISKEKLFECNNLSDLYSLLQTTVYKNFLISPKSDDLLSSLEKYYLNLFFKITKNLNKNEKHLFTLFFFEKNPNIDDLKKAILKISKNDKRDIEKIIKNYIDVLNLITILKYKIIYSLKIEKFFAYLIPYGNKSLQELQEIASSENLYDFSSKLGLNVNDYSLVKKAIFNNYYDSLKQVWYGYPFKLSVPFVFLQIKQKEIKNISSFIIGLKYSLDKQEIEKMVV</sequence>
<dbReference type="Gene3D" id="1.10.132.50">
    <property type="entry name" value="ATP synthase (C/AC39) subunit, domain 3"/>
    <property type="match status" value="1"/>
</dbReference>
<dbReference type="AlphaFoldDB" id="A0A292YCQ3"/>
<evidence type="ECO:0000313" key="4">
    <source>
        <dbReference type="Proteomes" id="UP000217944"/>
    </source>
</evidence>
<protein>
    <submittedName>
        <fullName evidence="3">V/A-type H+/Na+-transporting ATPase subunit C</fullName>
    </submittedName>
</protein>
<accession>A0A292YCQ3</accession>
<dbReference type="OrthoDB" id="12298at2"/>
<dbReference type="InterPro" id="IPR050873">
    <property type="entry name" value="V-ATPase_V0D/AC39_subunit"/>
</dbReference>
<proteinExistence type="predicted"/>
<dbReference type="InterPro" id="IPR044911">
    <property type="entry name" value="V-type_ATPase_csu/dsu_dom_3"/>
</dbReference>
<dbReference type="InterPro" id="IPR036079">
    <property type="entry name" value="ATPase_csu/dsu_sf"/>
</dbReference>
<dbReference type="RefSeq" id="WP_096258270.1">
    <property type="nucleotide sequence ID" value="NZ_BDME01000001.1"/>
</dbReference>
<keyword evidence="2" id="KW-0406">Ion transport</keyword>
<dbReference type="PANTHER" id="PTHR38682">
    <property type="entry name" value="V-TYPE ATP SYNTHASE SUBUNIT C"/>
    <property type="match status" value="1"/>
</dbReference>
<evidence type="ECO:0000256" key="1">
    <source>
        <dbReference type="ARBA" id="ARBA00022448"/>
    </source>
</evidence>
<dbReference type="Proteomes" id="UP000217944">
    <property type="component" value="Unassembled WGS sequence"/>
</dbReference>
<evidence type="ECO:0000256" key="2">
    <source>
        <dbReference type="ARBA" id="ARBA00023065"/>
    </source>
</evidence>
<dbReference type="PANTHER" id="PTHR38682:SF1">
    <property type="entry name" value="V-TYPE ATP SYNTHASE SUBUNIT C"/>
    <property type="match status" value="1"/>
</dbReference>